<keyword evidence="11" id="KW-1185">Reference proteome</keyword>
<keyword evidence="3" id="KW-0597">Phosphoprotein</keyword>
<name>A0AAV9SP36_9TELE</name>
<dbReference type="Proteomes" id="UP001311232">
    <property type="component" value="Unassembled WGS sequence"/>
</dbReference>
<evidence type="ECO:0000256" key="8">
    <source>
        <dbReference type="ARBA" id="ARBA00034106"/>
    </source>
</evidence>
<dbReference type="PANTHER" id="PTHR18861">
    <property type="entry name" value="ELKS/RAB6-INTERACTING/CAST PROTEIN"/>
    <property type="match status" value="1"/>
</dbReference>
<keyword evidence="5" id="KW-0175">Coiled coil</keyword>
<keyword evidence="6" id="KW-0206">Cytoskeleton</keyword>
<dbReference type="PANTHER" id="PTHR18861:SF3">
    <property type="entry name" value="ERC PROTEIN 2"/>
    <property type="match status" value="1"/>
</dbReference>
<evidence type="ECO:0000256" key="2">
    <source>
        <dbReference type="ARBA" id="ARBA00022490"/>
    </source>
</evidence>
<dbReference type="EMBL" id="JAHHUM010000054">
    <property type="protein sequence ID" value="KAK5623070.1"/>
    <property type="molecule type" value="Genomic_DNA"/>
</dbReference>
<dbReference type="Pfam" id="PF10174">
    <property type="entry name" value="Cast"/>
    <property type="match status" value="1"/>
</dbReference>
<evidence type="ECO:0000313" key="11">
    <source>
        <dbReference type="Proteomes" id="UP001311232"/>
    </source>
</evidence>
<reference evidence="10 11" key="1">
    <citation type="submission" date="2021-06" db="EMBL/GenBank/DDBJ databases">
        <authorList>
            <person name="Palmer J.M."/>
        </authorList>
    </citation>
    <scope>NUCLEOTIDE SEQUENCE [LARGE SCALE GENOMIC DNA]</scope>
    <source>
        <strain evidence="10 11">MEX-2019</strain>
        <tissue evidence="10">Muscle</tissue>
    </source>
</reference>
<evidence type="ECO:0000313" key="10">
    <source>
        <dbReference type="EMBL" id="KAK5623070.1"/>
    </source>
</evidence>
<dbReference type="InterPro" id="IPR019323">
    <property type="entry name" value="ELKS/CAST"/>
</dbReference>
<sequence length="326" mass="34695">MNGYTSFPVSNNFLPDVLFCYTTMPLNIRAKPSHSKLTAAAKSGGHNDGSTSNSRFSRSAKQGKGKQAVNSGPGSRSGLEPGSVSGGGPPPAAKLAGTQNSVSKPVSRIKVSASTADKGSAHGSATAPGGKTLSMENIQSLSAAYATSGTMYPSERESLEPSGGYPKGTMTLGRSTRRSSYTSRTTAIGSTPNITASSMHHMSDCCADQTVLSTGTSSLRRQYGRCTQTLDLADRGEVSTYDLQAQLRDLQRENQSLRRELDGGRDGKTGYGTNSVNFWSRDGKRDKGSRREDEVKMPAVKEQCRVNQEDLQRNPAPMWSSCITTT</sequence>
<evidence type="ECO:0000256" key="6">
    <source>
        <dbReference type="ARBA" id="ARBA00023212"/>
    </source>
</evidence>
<comment type="caution">
    <text evidence="10">The sequence shown here is derived from an EMBL/GenBank/DDBJ whole genome shotgun (WGS) entry which is preliminary data.</text>
</comment>
<feature type="region of interest" description="Disordered" evidence="9">
    <location>
        <begin position="149"/>
        <end position="192"/>
    </location>
</feature>
<gene>
    <name evidence="10" type="ORF">CRENBAI_020381</name>
</gene>
<dbReference type="AlphaFoldDB" id="A0AAV9SP36"/>
<feature type="region of interest" description="Disordered" evidence="9">
    <location>
        <begin position="258"/>
        <end position="297"/>
    </location>
</feature>
<keyword evidence="7" id="KW-0966">Cell projection</keyword>
<dbReference type="GO" id="GO:0048788">
    <property type="term" value="C:cytoskeleton of presynaptic active zone"/>
    <property type="evidence" value="ECO:0007669"/>
    <property type="project" value="TreeGrafter"/>
</dbReference>
<evidence type="ECO:0000256" key="9">
    <source>
        <dbReference type="SAM" id="MobiDB-lite"/>
    </source>
</evidence>
<dbReference type="GO" id="GO:0007274">
    <property type="term" value="P:neuromuscular synaptic transmission"/>
    <property type="evidence" value="ECO:0007669"/>
    <property type="project" value="TreeGrafter"/>
</dbReference>
<keyword evidence="4" id="KW-0770">Synapse</keyword>
<organism evidence="10 11">
    <name type="scientific">Crenichthys baileyi</name>
    <name type="common">White River springfish</name>
    <dbReference type="NCBI Taxonomy" id="28760"/>
    <lineage>
        <taxon>Eukaryota</taxon>
        <taxon>Metazoa</taxon>
        <taxon>Chordata</taxon>
        <taxon>Craniata</taxon>
        <taxon>Vertebrata</taxon>
        <taxon>Euteleostomi</taxon>
        <taxon>Actinopterygii</taxon>
        <taxon>Neopterygii</taxon>
        <taxon>Teleostei</taxon>
        <taxon>Neoteleostei</taxon>
        <taxon>Acanthomorphata</taxon>
        <taxon>Ovalentaria</taxon>
        <taxon>Atherinomorphae</taxon>
        <taxon>Cyprinodontiformes</taxon>
        <taxon>Goodeidae</taxon>
        <taxon>Crenichthys</taxon>
    </lineage>
</organism>
<dbReference type="GO" id="GO:0098882">
    <property type="term" value="F:structural constituent of presynaptic active zone"/>
    <property type="evidence" value="ECO:0007669"/>
    <property type="project" value="TreeGrafter"/>
</dbReference>
<evidence type="ECO:0000256" key="7">
    <source>
        <dbReference type="ARBA" id="ARBA00023273"/>
    </source>
</evidence>
<dbReference type="GO" id="GO:0030424">
    <property type="term" value="C:axon"/>
    <property type="evidence" value="ECO:0007669"/>
    <property type="project" value="UniProtKB-SubCell"/>
</dbReference>
<evidence type="ECO:0000256" key="3">
    <source>
        <dbReference type="ARBA" id="ARBA00022553"/>
    </source>
</evidence>
<proteinExistence type="predicted"/>
<accession>A0AAV9SP36</accession>
<evidence type="ECO:0000256" key="1">
    <source>
        <dbReference type="ARBA" id="ARBA00004245"/>
    </source>
</evidence>
<feature type="compositionally biased region" description="Polar residues" evidence="9">
    <location>
        <begin position="48"/>
        <end position="60"/>
    </location>
</feature>
<evidence type="ECO:0000256" key="4">
    <source>
        <dbReference type="ARBA" id="ARBA00023018"/>
    </source>
</evidence>
<dbReference type="GO" id="GO:0048167">
    <property type="term" value="P:regulation of synaptic plasticity"/>
    <property type="evidence" value="ECO:0007669"/>
    <property type="project" value="TreeGrafter"/>
</dbReference>
<keyword evidence="2" id="KW-0963">Cytoplasm</keyword>
<evidence type="ECO:0000256" key="5">
    <source>
        <dbReference type="ARBA" id="ARBA00023054"/>
    </source>
</evidence>
<feature type="compositionally biased region" description="Basic and acidic residues" evidence="9">
    <location>
        <begin position="281"/>
        <end position="296"/>
    </location>
</feature>
<feature type="region of interest" description="Disordered" evidence="9">
    <location>
        <begin position="37"/>
        <end position="133"/>
    </location>
</feature>
<comment type="subcellular location">
    <subcellularLocation>
        <location evidence="1">Cytoplasm</location>
        <location evidence="1">Cytoskeleton</location>
    </subcellularLocation>
    <subcellularLocation>
        <location evidence="8">Presynapse</location>
    </subcellularLocation>
</comment>
<feature type="compositionally biased region" description="Basic and acidic residues" evidence="9">
    <location>
        <begin position="258"/>
        <end position="268"/>
    </location>
</feature>
<protein>
    <submittedName>
        <fullName evidence="10">Uncharacterized protein</fullName>
    </submittedName>
</protein>